<evidence type="ECO:0000313" key="18">
    <source>
        <dbReference type="EMBL" id="THC90498.1"/>
    </source>
</evidence>
<dbReference type="UniPathway" id="UPA00661"/>
<dbReference type="InterPro" id="IPR002655">
    <property type="entry name" value="Acyl-CoA_oxidase_C"/>
</dbReference>
<feature type="binding site" evidence="14">
    <location>
        <position position="153"/>
    </location>
    <ligand>
        <name>FAD</name>
        <dbReference type="ChEBI" id="CHEBI:57692"/>
    </ligand>
</feature>
<comment type="subcellular location">
    <subcellularLocation>
        <location evidence="3">Peroxisome</location>
    </subcellularLocation>
</comment>
<dbReference type="Proteomes" id="UP000308092">
    <property type="component" value="Unassembled WGS sequence"/>
</dbReference>
<dbReference type="InterPro" id="IPR012258">
    <property type="entry name" value="Acyl-CoA_oxidase"/>
</dbReference>
<dbReference type="FunFam" id="1.20.140.10:FF:000013">
    <property type="entry name" value="Acyl-coenzyme A oxidase"/>
    <property type="match status" value="1"/>
</dbReference>
<dbReference type="InterPro" id="IPR036250">
    <property type="entry name" value="AcylCo_DH-like_C"/>
</dbReference>
<keyword evidence="19" id="KW-1185">Reference proteome</keyword>
<dbReference type="GO" id="GO:0005777">
    <property type="term" value="C:peroxisome"/>
    <property type="evidence" value="ECO:0007669"/>
    <property type="project" value="UniProtKB-SubCell"/>
</dbReference>
<evidence type="ECO:0000256" key="9">
    <source>
        <dbReference type="ARBA" id="ARBA00023002"/>
    </source>
</evidence>
<dbReference type="PANTHER" id="PTHR10909:SF250">
    <property type="entry name" value="PEROXISOMAL ACYL-COENZYME A OXIDASE 1"/>
    <property type="match status" value="1"/>
</dbReference>
<evidence type="ECO:0000259" key="16">
    <source>
        <dbReference type="Pfam" id="PF14749"/>
    </source>
</evidence>
<dbReference type="Pfam" id="PF01756">
    <property type="entry name" value="ACOX"/>
    <property type="match status" value="1"/>
</dbReference>
<feature type="domain" description="Acyl-coenzyme A oxidase N-terminal" evidence="16">
    <location>
        <begin position="33"/>
        <end position="147"/>
    </location>
</feature>
<dbReference type="Gene3D" id="1.20.140.10">
    <property type="entry name" value="Butyryl-CoA Dehydrogenase, subunit A, domain 3"/>
    <property type="match status" value="2"/>
</dbReference>
<dbReference type="InterPro" id="IPR009100">
    <property type="entry name" value="AcylCoA_DH/oxidase_NM_dom_sf"/>
</dbReference>
<dbReference type="FunFam" id="2.40.110.10:FF:000003">
    <property type="entry name" value="Acyl-coenzyme A oxidase"/>
    <property type="match status" value="1"/>
</dbReference>
<evidence type="ECO:0000256" key="1">
    <source>
        <dbReference type="ARBA" id="ARBA00001201"/>
    </source>
</evidence>
<keyword evidence="6 12" id="KW-0285">Flavoprotein</keyword>
<keyword evidence="10" id="KW-0443">Lipid metabolism</keyword>
<comment type="pathway">
    <text evidence="4">Lipid metabolism; peroxisomal fatty acid beta-oxidation.</text>
</comment>
<dbReference type="GO" id="GO:0071949">
    <property type="term" value="F:FAD binding"/>
    <property type="evidence" value="ECO:0007669"/>
    <property type="project" value="InterPro"/>
</dbReference>
<gene>
    <name evidence="18" type="ORF">EYZ11_010044</name>
</gene>
<dbReference type="GO" id="GO:0033540">
    <property type="term" value="P:fatty acid beta-oxidation using acyl-CoA oxidase"/>
    <property type="evidence" value="ECO:0007669"/>
    <property type="project" value="UniProtKB-UniPathway"/>
</dbReference>
<dbReference type="Pfam" id="PF22924">
    <property type="entry name" value="ACOX_C_alpha1"/>
    <property type="match status" value="1"/>
</dbReference>
<dbReference type="SUPFAM" id="SSF56645">
    <property type="entry name" value="Acyl-CoA dehydrogenase NM domain-like"/>
    <property type="match status" value="1"/>
</dbReference>
<evidence type="ECO:0000256" key="10">
    <source>
        <dbReference type="ARBA" id="ARBA00023098"/>
    </source>
</evidence>
<dbReference type="GO" id="GO:0005504">
    <property type="term" value="F:fatty acid binding"/>
    <property type="evidence" value="ECO:0007669"/>
    <property type="project" value="TreeGrafter"/>
</dbReference>
<dbReference type="FunFam" id="1.20.140.10:FF:000015">
    <property type="entry name" value="Acyl-coenzyme A oxidase"/>
    <property type="match status" value="1"/>
</dbReference>
<dbReference type="InterPro" id="IPR055060">
    <property type="entry name" value="ACOX_C_alpha1"/>
</dbReference>
<organism evidence="18 19">
    <name type="scientific">Aspergillus tanneri</name>
    <dbReference type="NCBI Taxonomy" id="1220188"/>
    <lineage>
        <taxon>Eukaryota</taxon>
        <taxon>Fungi</taxon>
        <taxon>Dikarya</taxon>
        <taxon>Ascomycota</taxon>
        <taxon>Pezizomycotina</taxon>
        <taxon>Eurotiomycetes</taxon>
        <taxon>Eurotiomycetidae</taxon>
        <taxon>Eurotiales</taxon>
        <taxon>Aspergillaceae</taxon>
        <taxon>Aspergillus</taxon>
        <taxon>Aspergillus subgen. Circumdati</taxon>
    </lineage>
</organism>
<name>A0A4S3J8G6_9EURO</name>
<evidence type="ECO:0000256" key="4">
    <source>
        <dbReference type="ARBA" id="ARBA00004846"/>
    </source>
</evidence>
<evidence type="ECO:0000256" key="7">
    <source>
        <dbReference type="ARBA" id="ARBA00022827"/>
    </source>
</evidence>
<feature type="binding site" evidence="14">
    <location>
        <position position="192"/>
    </location>
    <ligand>
        <name>FAD</name>
        <dbReference type="ChEBI" id="CHEBI:57692"/>
    </ligand>
</feature>
<dbReference type="EMBL" id="SOSA01000514">
    <property type="protein sequence ID" value="THC90498.1"/>
    <property type="molecule type" value="Genomic_DNA"/>
</dbReference>
<reference evidence="18 19" key="1">
    <citation type="submission" date="2019-03" db="EMBL/GenBank/DDBJ databases">
        <title>The genome sequence of a newly discovered highly antifungal drug resistant Aspergillus species, Aspergillus tanneri NIH 1004.</title>
        <authorList>
            <person name="Mounaud S."/>
            <person name="Singh I."/>
            <person name="Joardar V."/>
            <person name="Pakala S."/>
            <person name="Pakala S."/>
            <person name="Venepally P."/>
            <person name="Hoover J."/>
            <person name="Nierman W."/>
            <person name="Chung J."/>
            <person name="Losada L."/>
        </authorList>
    </citation>
    <scope>NUCLEOTIDE SEQUENCE [LARGE SCALE GENOMIC DNA]</scope>
    <source>
        <strain evidence="18 19">NIH1004</strain>
    </source>
</reference>
<comment type="cofactor">
    <cofactor evidence="2">
        <name>FAD</name>
        <dbReference type="ChEBI" id="CHEBI:57692"/>
    </cofactor>
</comment>
<dbReference type="InterPro" id="IPR046373">
    <property type="entry name" value="Acyl-CoA_Oxase/DH_mid-dom_sf"/>
</dbReference>
<keyword evidence="8" id="KW-0276">Fatty acid metabolism</keyword>
<keyword evidence="9" id="KW-0560">Oxidoreductase</keyword>
<evidence type="ECO:0000259" key="17">
    <source>
        <dbReference type="Pfam" id="PF22924"/>
    </source>
</evidence>
<dbReference type="Gene3D" id="2.40.110.10">
    <property type="entry name" value="Butyryl-CoA Dehydrogenase, subunit A, domain 2"/>
    <property type="match status" value="1"/>
</dbReference>
<evidence type="ECO:0000256" key="2">
    <source>
        <dbReference type="ARBA" id="ARBA00001974"/>
    </source>
</evidence>
<evidence type="ECO:0000256" key="12">
    <source>
        <dbReference type="PIRNR" id="PIRNR000168"/>
    </source>
</evidence>
<protein>
    <recommendedName>
        <fullName evidence="12">Acyl-coenzyme A oxidase</fullName>
    </recommendedName>
</protein>
<dbReference type="GO" id="GO:0003997">
    <property type="term" value="F:acyl-CoA oxidase activity"/>
    <property type="evidence" value="ECO:0007669"/>
    <property type="project" value="UniProtKB-EC"/>
</dbReference>
<evidence type="ECO:0000313" key="19">
    <source>
        <dbReference type="Proteomes" id="UP000308092"/>
    </source>
</evidence>
<dbReference type="InterPro" id="IPR037069">
    <property type="entry name" value="AcylCoA_DH/ox_N_sf"/>
</dbReference>
<dbReference type="STRING" id="1220188.A0A4S3J8G6"/>
<keyword evidence="7 12" id="KW-0274">FAD</keyword>
<dbReference type="Gene3D" id="1.10.540.10">
    <property type="entry name" value="Acyl-CoA dehydrogenase/oxidase, N-terminal domain"/>
    <property type="match status" value="1"/>
</dbReference>
<dbReference type="VEuPathDB" id="FungiDB:EYZ11_010044"/>
<comment type="similarity">
    <text evidence="5 12">Belongs to the acyl-CoA oxidase family.</text>
</comment>
<keyword evidence="11" id="KW-0576">Peroxisome</keyword>
<comment type="catalytic activity">
    <reaction evidence="1">
        <text>a 2,3-saturated acyl-CoA + O2 = a (2E)-enoyl-CoA + H2O2</text>
        <dbReference type="Rhea" id="RHEA:38959"/>
        <dbReference type="ChEBI" id="CHEBI:15379"/>
        <dbReference type="ChEBI" id="CHEBI:16240"/>
        <dbReference type="ChEBI" id="CHEBI:58856"/>
        <dbReference type="ChEBI" id="CHEBI:65111"/>
        <dbReference type="EC" id="1.3.3.6"/>
    </reaction>
</comment>
<dbReference type="PIRSF" id="PIRSF000168">
    <property type="entry name" value="Acyl-CoA_oxidase"/>
    <property type="match status" value="1"/>
</dbReference>
<dbReference type="SUPFAM" id="SSF47203">
    <property type="entry name" value="Acyl-CoA dehydrogenase C-terminal domain-like"/>
    <property type="match status" value="2"/>
</dbReference>
<evidence type="ECO:0000256" key="5">
    <source>
        <dbReference type="ARBA" id="ARBA00006288"/>
    </source>
</evidence>
<dbReference type="PANTHER" id="PTHR10909">
    <property type="entry name" value="ELECTRON TRANSPORT OXIDOREDUCTASE"/>
    <property type="match status" value="1"/>
</dbReference>
<evidence type="ECO:0000256" key="6">
    <source>
        <dbReference type="ARBA" id="ARBA00022630"/>
    </source>
</evidence>
<dbReference type="GO" id="GO:0055088">
    <property type="term" value="P:lipid homeostasis"/>
    <property type="evidence" value="ECO:0007669"/>
    <property type="project" value="TreeGrafter"/>
</dbReference>
<comment type="caution">
    <text evidence="18">The sequence shown here is derived from an EMBL/GenBank/DDBJ whole genome shotgun (WGS) entry which is preliminary data.</text>
</comment>
<evidence type="ECO:0000256" key="13">
    <source>
        <dbReference type="PIRSR" id="PIRSR000168-1"/>
    </source>
</evidence>
<sequence length="713" mass="80115">MPSPPPAWVQALKPADPQGSELLSQERAQSNVNVDKLAELLHTKEFLDRQDRLLALLQSEKIFDKSQNHTLGRTERIQLSLAKAKRLQQLAEKHNWSFDEYHLANDLLAEPTPYGLHASMFLVTLREQGTPEQHKLFLEPAQKYQIVGCYAQTELGHGSNVRGLETTATWNPEDKTFTIHSPTLTASKWWIGSLGRTANHAVVMAQLHIGGKNYGPHPFLVQVRDLKTHQPLENVYVGDIGPKFGYKYVLAVMNLLEVPPLLTDPSTMDNGFLLFNHVKIPHVNMLARFSRIDKETGKYMRPASPSLVYGTLTWVRSNIVLQAGGVLARGVTIATRYCAVRKQFQDRDATGNTGENQVLNYKMVQIRLLPLLASMYALHFTGRGMMRLYQENQNRMKAAAQPGQDSRGAGPEELRAGADLLADLHATSCGLKALASTTAGEGLEVCRRACGGHGYSSYSGIGPWYSDYLPTLTWEGDNYMLTQQVARYLLKSARSVLAGKPSNNDTCQILQNYLSRRDKGASFDVLEVDSDIVAAFAWRTAHLTFEALKHRDVEKRSWNSLLVDFWRLSTAHSQYLVVKNFYEAVTSPQLTAALDPETTTLMHKLFRLYALHTLEREAAEFFSSSAVTTRQISLAQTNAVMKLLDEIRPHAVRLVDAWKIPDWQLDSSLGRYDGEVYPDLFRRASQNPVNDLVFDPYPWNEAVLKNAPPRSKL</sequence>
<evidence type="ECO:0000256" key="8">
    <source>
        <dbReference type="ARBA" id="ARBA00022832"/>
    </source>
</evidence>
<dbReference type="Pfam" id="PF14749">
    <property type="entry name" value="Acyl-CoA_ox_N"/>
    <property type="match status" value="1"/>
</dbReference>
<feature type="domain" description="Acyl-CoA oxidase C-alpha1" evidence="17">
    <location>
        <begin position="309"/>
        <end position="490"/>
    </location>
</feature>
<dbReference type="AlphaFoldDB" id="A0A4S3J8G6"/>
<dbReference type="InterPro" id="IPR029320">
    <property type="entry name" value="Acyl-CoA_ox_N"/>
</dbReference>
<evidence type="ECO:0000259" key="15">
    <source>
        <dbReference type="Pfam" id="PF01756"/>
    </source>
</evidence>
<feature type="active site" description="Proton acceptor" evidence="13">
    <location>
        <position position="475"/>
    </location>
</feature>
<proteinExistence type="inferred from homology"/>
<evidence type="ECO:0000256" key="14">
    <source>
        <dbReference type="PIRSR" id="PIRSR000168-2"/>
    </source>
</evidence>
<feature type="domain" description="Acyl-CoA oxidase C-terminal" evidence="15">
    <location>
        <begin position="531"/>
        <end position="700"/>
    </location>
</feature>
<evidence type="ECO:0000256" key="11">
    <source>
        <dbReference type="ARBA" id="ARBA00023140"/>
    </source>
</evidence>
<accession>A0A4S3J8G6</accession>
<evidence type="ECO:0000256" key="3">
    <source>
        <dbReference type="ARBA" id="ARBA00004275"/>
    </source>
</evidence>